<dbReference type="STRING" id="1503961.SAMN05421736_10796"/>
<reference evidence="2" key="1">
    <citation type="submission" date="2016-10" db="EMBL/GenBank/DDBJ databases">
        <authorList>
            <person name="Varghese N."/>
            <person name="Submissions S."/>
        </authorList>
    </citation>
    <scope>NUCLEOTIDE SEQUENCE [LARGE SCALE GENOMIC DNA]</scope>
    <source>
        <strain evidence="2">SP</strain>
    </source>
</reference>
<evidence type="ECO:0000313" key="2">
    <source>
        <dbReference type="Proteomes" id="UP000198935"/>
    </source>
</evidence>
<proteinExistence type="predicted"/>
<dbReference type="Proteomes" id="UP000198935">
    <property type="component" value="Unassembled WGS sequence"/>
</dbReference>
<keyword evidence="2" id="KW-1185">Reference proteome</keyword>
<name>A0A1H3QXX8_9BACI</name>
<organism evidence="1 2">
    <name type="scientific">Evansella caseinilytica</name>
    <dbReference type="NCBI Taxonomy" id="1503961"/>
    <lineage>
        <taxon>Bacteria</taxon>
        <taxon>Bacillati</taxon>
        <taxon>Bacillota</taxon>
        <taxon>Bacilli</taxon>
        <taxon>Bacillales</taxon>
        <taxon>Bacillaceae</taxon>
        <taxon>Evansella</taxon>
    </lineage>
</organism>
<dbReference type="AlphaFoldDB" id="A0A1H3QXX8"/>
<sequence length="89" mass="10400">MRVYNFYYLRFSLFVHPEGNKLARVMARIHQNTDTNLMEQATYVEGTVTASVQLWFLPGITNMLGQAGIINGRVENNRFYIDNEIIYSY</sequence>
<gene>
    <name evidence="1" type="ORF">SAMN05421736_10796</name>
</gene>
<accession>A0A1H3QXX8</accession>
<evidence type="ECO:0000313" key="1">
    <source>
        <dbReference type="EMBL" id="SDZ18103.1"/>
    </source>
</evidence>
<dbReference type="EMBL" id="FNPI01000007">
    <property type="protein sequence ID" value="SDZ18103.1"/>
    <property type="molecule type" value="Genomic_DNA"/>
</dbReference>
<dbReference type="OrthoDB" id="2385264at2"/>
<protein>
    <submittedName>
        <fullName evidence="1">Uncharacterized protein</fullName>
    </submittedName>
</protein>